<dbReference type="EMBL" id="BGPR01029840">
    <property type="protein sequence ID" value="GBO01917.1"/>
    <property type="molecule type" value="Genomic_DNA"/>
</dbReference>
<dbReference type="SMART" id="SM00355">
    <property type="entry name" value="ZnF_C2H2"/>
    <property type="match status" value="2"/>
</dbReference>
<keyword evidence="2" id="KW-0677">Repeat</keyword>
<dbReference type="InterPro" id="IPR050688">
    <property type="entry name" value="Zinc_finger/UBP_domain"/>
</dbReference>
<evidence type="ECO:0000259" key="6">
    <source>
        <dbReference type="PROSITE" id="PS50157"/>
    </source>
</evidence>
<protein>
    <recommendedName>
        <fullName evidence="6">C2H2-type domain-containing protein</fullName>
    </recommendedName>
</protein>
<evidence type="ECO:0000313" key="8">
    <source>
        <dbReference type="Proteomes" id="UP000499080"/>
    </source>
</evidence>
<dbReference type="Proteomes" id="UP000499080">
    <property type="component" value="Unassembled WGS sequence"/>
</dbReference>
<reference evidence="7 8" key="1">
    <citation type="journal article" date="2019" name="Sci. Rep.">
        <title>Orb-weaving spider Araneus ventricosus genome elucidates the spidroin gene catalogue.</title>
        <authorList>
            <person name="Kono N."/>
            <person name="Nakamura H."/>
            <person name="Ohtoshi R."/>
            <person name="Moran D.A.P."/>
            <person name="Shinohara A."/>
            <person name="Yoshida Y."/>
            <person name="Fujiwara M."/>
            <person name="Mori M."/>
            <person name="Tomita M."/>
            <person name="Arakawa K."/>
        </authorList>
    </citation>
    <scope>NUCLEOTIDE SEQUENCE [LARGE SCALE GENOMIC DNA]</scope>
</reference>
<dbReference type="PROSITE" id="PS00028">
    <property type="entry name" value="ZINC_FINGER_C2H2_1"/>
    <property type="match status" value="1"/>
</dbReference>
<dbReference type="InterPro" id="IPR013087">
    <property type="entry name" value="Znf_C2H2_type"/>
</dbReference>
<organism evidence="7 8">
    <name type="scientific">Araneus ventricosus</name>
    <name type="common">Orbweaver spider</name>
    <name type="synonym">Epeira ventricosa</name>
    <dbReference type="NCBI Taxonomy" id="182803"/>
    <lineage>
        <taxon>Eukaryota</taxon>
        <taxon>Metazoa</taxon>
        <taxon>Ecdysozoa</taxon>
        <taxon>Arthropoda</taxon>
        <taxon>Chelicerata</taxon>
        <taxon>Arachnida</taxon>
        <taxon>Araneae</taxon>
        <taxon>Araneomorphae</taxon>
        <taxon>Entelegynae</taxon>
        <taxon>Araneoidea</taxon>
        <taxon>Araneidae</taxon>
        <taxon>Araneus</taxon>
    </lineage>
</organism>
<keyword evidence="1" id="KW-0479">Metal-binding</keyword>
<comment type="caution">
    <text evidence="7">The sequence shown here is derived from an EMBL/GenBank/DDBJ whole genome shotgun (WGS) entry which is preliminary data.</text>
</comment>
<evidence type="ECO:0000256" key="3">
    <source>
        <dbReference type="ARBA" id="ARBA00022771"/>
    </source>
</evidence>
<gene>
    <name evidence="7" type="ORF">AVEN_244994_1</name>
</gene>
<dbReference type="Gene3D" id="3.30.160.60">
    <property type="entry name" value="Classic Zinc Finger"/>
    <property type="match status" value="2"/>
</dbReference>
<proteinExistence type="predicted"/>
<dbReference type="AlphaFoldDB" id="A0A4Y2TRA3"/>
<accession>A0A4Y2TRA3</accession>
<dbReference type="InterPro" id="IPR036236">
    <property type="entry name" value="Znf_C2H2_sf"/>
</dbReference>
<keyword evidence="4" id="KW-0862">Zinc</keyword>
<name>A0A4Y2TRA3_ARAVE</name>
<evidence type="ECO:0000256" key="4">
    <source>
        <dbReference type="ARBA" id="ARBA00022833"/>
    </source>
</evidence>
<feature type="domain" description="C2H2-type" evidence="6">
    <location>
        <begin position="57"/>
        <end position="85"/>
    </location>
</feature>
<dbReference type="GO" id="GO:0008270">
    <property type="term" value="F:zinc ion binding"/>
    <property type="evidence" value="ECO:0007669"/>
    <property type="project" value="UniProtKB-KW"/>
</dbReference>
<dbReference type="SUPFAM" id="SSF57667">
    <property type="entry name" value="beta-beta-alpha zinc fingers"/>
    <property type="match status" value="1"/>
</dbReference>
<feature type="domain" description="C2H2-type" evidence="6">
    <location>
        <begin position="86"/>
        <end position="114"/>
    </location>
</feature>
<evidence type="ECO:0000256" key="1">
    <source>
        <dbReference type="ARBA" id="ARBA00022723"/>
    </source>
</evidence>
<dbReference type="PANTHER" id="PTHR24403:SF67">
    <property type="entry name" value="FI01116P-RELATED"/>
    <property type="match status" value="1"/>
</dbReference>
<dbReference type="OrthoDB" id="654211at2759"/>
<dbReference type="FunFam" id="3.30.160.60:FF:002343">
    <property type="entry name" value="Zinc finger protein 33A"/>
    <property type="match status" value="1"/>
</dbReference>
<keyword evidence="8" id="KW-1185">Reference proteome</keyword>
<keyword evidence="3 5" id="KW-0863">Zinc-finger</keyword>
<evidence type="ECO:0000313" key="7">
    <source>
        <dbReference type="EMBL" id="GBO01917.1"/>
    </source>
</evidence>
<sequence length="129" mass="15456">MEWHLARIQEVILSHDGLVSHGTERTNRTVRQSRQQEIDDGVFQTLYETQIIEGRTVHCSMVCQYRSSYTTDMKRHVRTHTGEEPFSCPHCGKRFTQKRSEQLHILRIHVARKYCKQYFFMCVIDFRHL</sequence>
<evidence type="ECO:0000256" key="2">
    <source>
        <dbReference type="ARBA" id="ARBA00022737"/>
    </source>
</evidence>
<dbReference type="GO" id="GO:0005634">
    <property type="term" value="C:nucleus"/>
    <property type="evidence" value="ECO:0007669"/>
    <property type="project" value="TreeGrafter"/>
</dbReference>
<dbReference type="PANTHER" id="PTHR24403">
    <property type="entry name" value="ZINC FINGER PROTEIN"/>
    <property type="match status" value="1"/>
</dbReference>
<dbReference type="PROSITE" id="PS50157">
    <property type="entry name" value="ZINC_FINGER_C2H2_2"/>
    <property type="match status" value="2"/>
</dbReference>
<evidence type="ECO:0000256" key="5">
    <source>
        <dbReference type="PROSITE-ProRule" id="PRU00042"/>
    </source>
</evidence>
<dbReference type="GO" id="GO:0045944">
    <property type="term" value="P:positive regulation of transcription by RNA polymerase II"/>
    <property type="evidence" value="ECO:0007669"/>
    <property type="project" value="TreeGrafter"/>
</dbReference>